<dbReference type="SMART" id="SM00850">
    <property type="entry name" value="LytTR"/>
    <property type="match status" value="1"/>
</dbReference>
<gene>
    <name evidence="4" type="ORF">HWI92_00390</name>
</gene>
<feature type="modified residue" description="4-aspartylphosphate" evidence="1">
    <location>
        <position position="56"/>
    </location>
</feature>
<keyword evidence="5" id="KW-1185">Reference proteome</keyword>
<dbReference type="InterPro" id="IPR001789">
    <property type="entry name" value="Sig_transdc_resp-reg_receiver"/>
</dbReference>
<dbReference type="InterPro" id="IPR046947">
    <property type="entry name" value="LytR-like"/>
</dbReference>
<dbReference type="Pfam" id="PF00072">
    <property type="entry name" value="Response_reg"/>
    <property type="match status" value="1"/>
</dbReference>
<dbReference type="SMART" id="SM00448">
    <property type="entry name" value="REC"/>
    <property type="match status" value="1"/>
</dbReference>
<dbReference type="SUPFAM" id="SSF52172">
    <property type="entry name" value="CheY-like"/>
    <property type="match status" value="1"/>
</dbReference>
<protein>
    <submittedName>
        <fullName evidence="4">Response regulator transcription factor</fullName>
    </submittedName>
</protein>
<dbReference type="Gene3D" id="3.40.50.2300">
    <property type="match status" value="1"/>
</dbReference>
<proteinExistence type="predicted"/>
<dbReference type="Gene3D" id="2.40.50.1020">
    <property type="entry name" value="LytTr DNA-binding domain"/>
    <property type="match status" value="1"/>
</dbReference>
<feature type="domain" description="HTH LytTR-type" evidence="3">
    <location>
        <begin position="147"/>
        <end position="219"/>
    </location>
</feature>
<evidence type="ECO:0000256" key="1">
    <source>
        <dbReference type="PROSITE-ProRule" id="PRU00169"/>
    </source>
</evidence>
<sequence>MTNVLIIENDSIVAQELKMMIEQAGLGFTVCDVIHSVVDARVWLMTNKAPQLIFCDVQLADGLGFDIFSNMPVVAPVIFCTHDGDYAFKAFENYGIDYLLKPLSPEKLRRSLLKFAQLKELFGEENALTKRPASSPVTYRNNYKTSLLVYYQDKIIPISLDKLDFIYYNNYQVSVYAQNARYETRDTLNNIITTLNPKDFFRANRQFIIHRKAVTSIQQYFGRKLLIGIASPTPEPVIISKANATDFLKWVEGMHYQAPLPMLLENARLVN</sequence>
<dbReference type="Proteomes" id="UP000612680">
    <property type="component" value="Chromosome"/>
</dbReference>
<name>A0ABX7I2M0_9BACT</name>
<dbReference type="RefSeq" id="WP_204660240.1">
    <property type="nucleotide sequence ID" value="NZ_CP056775.1"/>
</dbReference>
<accession>A0ABX7I2M0</accession>
<organism evidence="4 5">
    <name type="scientific">Dyadobacter sandarakinus</name>
    <dbReference type="NCBI Taxonomy" id="2747268"/>
    <lineage>
        <taxon>Bacteria</taxon>
        <taxon>Pseudomonadati</taxon>
        <taxon>Bacteroidota</taxon>
        <taxon>Cytophagia</taxon>
        <taxon>Cytophagales</taxon>
        <taxon>Spirosomataceae</taxon>
        <taxon>Dyadobacter</taxon>
    </lineage>
</organism>
<reference evidence="4 5" key="1">
    <citation type="submission" date="2020-06" db="EMBL/GenBank/DDBJ databases">
        <title>Dyadobacter sandarakinus sp. nov., isolated from the soil of the Arctic Yellow River Station.</title>
        <authorList>
            <person name="Zhang Y."/>
            <person name="Peng F."/>
        </authorList>
    </citation>
    <scope>NUCLEOTIDE SEQUENCE [LARGE SCALE GENOMIC DNA]</scope>
    <source>
        <strain evidence="4 5">Q3-56</strain>
    </source>
</reference>
<dbReference type="InterPro" id="IPR007492">
    <property type="entry name" value="LytTR_DNA-bd_dom"/>
</dbReference>
<dbReference type="PROSITE" id="PS50110">
    <property type="entry name" value="RESPONSE_REGULATORY"/>
    <property type="match status" value="1"/>
</dbReference>
<dbReference type="Pfam" id="PF04397">
    <property type="entry name" value="LytTR"/>
    <property type="match status" value="1"/>
</dbReference>
<keyword evidence="1" id="KW-0597">Phosphoprotein</keyword>
<dbReference type="PANTHER" id="PTHR37299">
    <property type="entry name" value="TRANSCRIPTIONAL REGULATOR-RELATED"/>
    <property type="match status" value="1"/>
</dbReference>
<evidence type="ECO:0000259" key="3">
    <source>
        <dbReference type="PROSITE" id="PS50930"/>
    </source>
</evidence>
<evidence type="ECO:0000313" key="5">
    <source>
        <dbReference type="Proteomes" id="UP000612680"/>
    </source>
</evidence>
<dbReference type="EMBL" id="CP056775">
    <property type="protein sequence ID" value="QRQ99477.1"/>
    <property type="molecule type" value="Genomic_DNA"/>
</dbReference>
<feature type="domain" description="Response regulatory" evidence="2">
    <location>
        <begin position="3"/>
        <end position="116"/>
    </location>
</feature>
<dbReference type="PROSITE" id="PS50930">
    <property type="entry name" value="HTH_LYTTR"/>
    <property type="match status" value="1"/>
</dbReference>
<dbReference type="PANTHER" id="PTHR37299:SF1">
    <property type="entry name" value="STAGE 0 SPORULATION PROTEIN A HOMOLOG"/>
    <property type="match status" value="1"/>
</dbReference>
<evidence type="ECO:0000259" key="2">
    <source>
        <dbReference type="PROSITE" id="PS50110"/>
    </source>
</evidence>
<dbReference type="InterPro" id="IPR011006">
    <property type="entry name" value="CheY-like_superfamily"/>
</dbReference>
<evidence type="ECO:0000313" key="4">
    <source>
        <dbReference type="EMBL" id="QRQ99477.1"/>
    </source>
</evidence>